<sequence length="287" mass="30360">MRLAVSLVFCACALADAVLLRGDAGGAYVAHLQRSFVHRRARVLALLPASAALDGAPPLADVAAACSSLARAYTDELSAQPLLTHVGTAMVLSLAGDACSQLATAPLAYDVRRGASMGAFAALYTGLFQAWWFDQLNHALPGGGSGIESLCAAVVKMSACQFCTIPLLYLPLLFGVQGVVRGLGWERTIAHAKQSFWPLLQRNWAFWVPLQTVQFALVPTEWQLLFVCTAALAWAAALSAAAEPANLSSAEPSAASSMGTPSDLDAWDQEEVDTVMRTPLMRVGVEN</sequence>
<dbReference type="GO" id="GO:0005737">
    <property type="term" value="C:cytoplasm"/>
    <property type="evidence" value="ECO:0007669"/>
    <property type="project" value="TreeGrafter"/>
</dbReference>
<name>A0A8J5XLF2_DIALT</name>
<evidence type="ECO:0000256" key="6">
    <source>
        <dbReference type="RuleBase" id="RU363053"/>
    </source>
</evidence>
<evidence type="ECO:0000313" key="8">
    <source>
        <dbReference type="EMBL" id="KAG8463802.1"/>
    </source>
</evidence>
<evidence type="ECO:0000256" key="3">
    <source>
        <dbReference type="ARBA" id="ARBA00022692"/>
    </source>
</evidence>
<dbReference type="InterPro" id="IPR007248">
    <property type="entry name" value="Mpv17_PMP22"/>
</dbReference>
<dbReference type="PANTHER" id="PTHR11266:SF17">
    <property type="entry name" value="PROTEIN MPV17"/>
    <property type="match status" value="1"/>
</dbReference>
<evidence type="ECO:0000256" key="1">
    <source>
        <dbReference type="ARBA" id="ARBA00004141"/>
    </source>
</evidence>
<dbReference type="AlphaFoldDB" id="A0A8J5XLF2"/>
<accession>A0A8J5XLF2</accession>
<protein>
    <recommendedName>
        <fullName evidence="10">Peroxisomal membrane protein MPV17</fullName>
    </recommendedName>
</protein>
<dbReference type="EMBL" id="JAGTXO010000015">
    <property type="protein sequence ID" value="KAG8463802.1"/>
    <property type="molecule type" value="Genomic_DNA"/>
</dbReference>
<evidence type="ECO:0000256" key="4">
    <source>
        <dbReference type="ARBA" id="ARBA00022989"/>
    </source>
</evidence>
<gene>
    <name evidence="8" type="ORF">KFE25_004075</name>
</gene>
<comment type="subcellular location">
    <subcellularLocation>
        <location evidence="1">Membrane</location>
        <topology evidence="1">Multi-pass membrane protein</topology>
    </subcellularLocation>
</comment>
<keyword evidence="9" id="KW-1185">Reference proteome</keyword>
<keyword evidence="5" id="KW-0472">Membrane</keyword>
<evidence type="ECO:0008006" key="10">
    <source>
        <dbReference type="Google" id="ProtNLM"/>
    </source>
</evidence>
<organism evidence="8 9">
    <name type="scientific">Diacronema lutheri</name>
    <name type="common">Unicellular marine alga</name>
    <name type="synonym">Monochrysis lutheri</name>
    <dbReference type="NCBI Taxonomy" id="2081491"/>
    <lineage>
        <taxon>Eukaryota</taxon>
        <taxon>Haptista</taxon>
        <taxon>Haptophyta</taxon>
        <taxon>Pavlovophyceae</taxon>
        <taxon>Pavlovales</taxon>
        <taxon>Pavlovaceae</taxon>
        <taxon>Diacronema</taxon>
    </lineage>
</organism>
<dbReference type="GO" id="GO:0016020">
    <property type="term" value="C:membrane"/>
    <property type="evidence" value="ECO:0007669"/>
    <property type="project" value="UniProtKB-SubCell"/>
</dbReference>
<dbReference type="Pfam" id="PF04117">
    <property type="entry name" value="Mpv17_PMP22"/>
    <property type="match status" value="1"/>
</dbReference>
<dbReference type="Proteomes" id="UP000751190">
    <property type="component" value="Unassembled WGS sequence"/>
</dbReference>
<evidence type="ECO:0000256" key="7">
    <source>
        <dbReference type="SAM" id="SignalP"/>
    </source>
</evidence>
<comment type="caution">
    <text evidence="8">The sequence shown here is derived from an EMBL/GenBank/DDBJ whole genome shotgun (WGS) entry which is preliminary data.</text>
</comment>
<keyword evidence="3" id="KW-0812">Transmembrane</keyword>
<keyword evidence="7" id="KW-0732">Signal</keyword>
<feature type="chain" id="PRO_5035232372" description="Peroxisomal membrane protein MPV17" evidence="7">
    <location>
        <begin position="18"/>
        <end position="287"/>
    </location>
</feature>
<reference evidence="8" key="1">
    <citation type="submission" date="2021-05" db="EMBL/GenBank/DDBJ databases">
        <title>The genome of the haptophyte Pavlova lutheri (Diacronema luteri, Pavlovales) - a model for lipid biosynthesis in eukaryotic algae.</title>
        <authorList>
            <person name="Hulatt C.J."/>
            <person name="Posewitz M.C."/>
        </authorList>
    </citation>
    <scope>NUCLEOTIDE SEQUENCE</scope>
    <source>
        <strain evidence="8">NIVA-4/92</strain>
    </source>
</reference>
<comment type="similarity">
    <text evidence="2 6">Belongs to the peroxisomal membrane protein PXMP2/4 family.</text>
</comment>
<dbReference type="OrthoDB" id="430207at2759"/>
<evidence type="ECO:0000256" key="2">
    <source>
        <dbReference type="ARBA" id="ARBA00006824"/>
    </source>
</evidence>
<dbReference type="OMA" id="YRAVECT"/>
<evidence type="ECO:0000256" key="5">
    <source>
        <dbReference type="ARBA" id="ARBA00023136"/>
    </source>
</evidence>
<evidence type="ECO:0000313" key="9">
    <source>
        <dbReference type="Proteomes" id="UP000751190"/>
    </source>
</evidence>
<feature type="signal peptide" evidence="7">
    <location>
        <begin position="1"/>
        <end position="17"/>
    </location>
</feature>
<proteinExistence type="inferred from homology"/>
<keyword evidence="4" id="KW-1133">Transmembrane helix</keyword>
<dbReference type="PANTHER" id="PTHR11266">
    <property type="entry name" value="PEROXISOMAL MEMBRANE PROTEIN 2, PXMP2 MPV17"/>
    <property type="match status" value="1"/>
</dbReference>